<comment type="caution">
    <text evidence="13">The sequence shown here is derived from an EMBL/GenBank/DDBJ whole genome shotgun (WGS) entry which is preliminary data.</text>
</comment>
<proteinExistence type="inferred from homology"/>
<evidence type="ECO:0000256" key="2">
    <source>
        <dbReference type="ARBA" id="ARBA00022475"/>
    </source>
</evidence>
<feature type="domain" description="Methyl-accepting transducer" evidence="11">
    <location>
        <begin position="288"/>
        <end position="524"/>
    </location>
</feature>
<dbReference type="SMART" id="SM00283">
    <property type="entry name" value="MA"/>
    <property type="match status" value="1"/>
</dbReference>
<evidence type="ECO:0000259" key="11">
    <source>
        <dbReference type="PROSITE" id="PS50111"/>
    </source>
</evidence>
<evidence type="ECO:0000256" key="10">
    <source>
        <dbReference type="SAM" id="Phobius"/>
    </source>
</evidence>
<dbReference type="Gene3D" id="1.10.287.950">
    <property type="entry name" value="Methyl-accepting chemotaxis protein"/>
    <property type="match status" value="1"/>
</dbReference>
<keyword evidence="14" id="KW-1185">Reference proteome</keyword>
<evidence type="ECO:0000256" key="3">
    <source>
        <dbReference type="ARBA" id="ARBA00022692"/>
    </source>
</evidence>
<dbReference type="PANTHER" id="PTHR32089">
    <property type="entry name" value="METHYL-ACCEPTING CHEMOTAXIS PROTEIN MCPB"/>
    <property type="match status" value="1"/>
</dbReference>
<dbReference type="PANTHER" id="PTHR32089:SF112">
    <property type="entry name" value="LYSOZYME-LIKE PROTEIN-RELATED"/>
    <property type="match status" value="1"/>
</dbReference>
<dbReference type="EMBL" id="JAFBDQ010000005">
    <property type="protein sequence ID" value="MBM7556495.1"/>
    <property type="molecule type" value="Genomic_DNA"/>
</dbReference>
<reference evidence="13" key="1">
    <citation type="submission" date="2021-01" db="EMBL/GenBank/DDBJ databases">
        <title>Genomic Encyclopedia of Type Strains, Phase IV (KMG-IV): sequencing the most valuable type-strain genomes for metagenomic binning, comparative biology and taxonomic classification.</title>
        <authorList>
            <person name="Goeker M."/>
        </authorList>
    </citation>
    <scope>NUCLEOTIDE SEQUENCE</scope>
    <source>
        <strain evidence="13">DSM 23230</strain>
    </source>
</reference>
<keyword evidence="2" id="KW-1003">Cell membrane</keyword>
<keyword evidence="9" id="KW-0175">Coiled coil</keyword>
<evidence type="ECO:0000313" key="13">
    <source>
        <dbReference type="EMBL" id="MBM7556495.1"/>
    </source>
</evidence>
<dbReference type="InterPro" id="IPR033480">
    <property type="entry name" value="sCache_2"/>
</dbReference>
<evidence type="ECO:0000259" key="12">
    <source>
        <dbReference type="PROSITE" id="PS50885"/>
    </source>
</evidence>
<dbReference type="InterPro" id="IPR004089">
    <property type="entry name" value="MCPsignal_dom"/>
</dbReference>
<dbReference type="Proteomes" id="UP000774000">
    <property type="component" value="Unassembled WGS sequence"/>
</dbReference>
<dbReference type="SUPFAM" id="SSF58104">
    <property type="entry name" value="Methyl-accepting chemotaxis protein (MCP) signaling domain"/>
    <property type="match status" value="1"/>
</dbReference>
<evidence type="ECO:0000256" key="4">
    <source>
        <dbReference type="ARBA" id="ARBA00022989"/>
    </source>
</evidence>
<evidence type="ECO:0000256" key="6">
    <source>
        <dbReference type="ARBA" id="ARBA00023224"/>
    </source>
</evidence>
<accession>A0A938XS58</accession>
<keyword evidence="4 10" id="KW-1133">Transmembrane helix</keyword>
<evidence type="ECO:0000256" key="5">
    <source>
        <dbReference type="ARBA" id="ARBA00023136"/>
    </source>
</evidence>
<keyword evidence="3 10" id="KW-0812">Transmembrane</keyword>
<protein>
    <submittedName>
        <fullName evidence="13">Methyl-accepting chemotaxis protein</fullName>
    </submittedName>
</protein>
<evidence type="ECO:0000256" key="1">
    <source>
        <dbReference type="ARBA" id="ARBA00004651"/>
    </source>
</evidence>
<dbReference type="GO" id="GO:0005886">
    <property type="term" value="C:plasma membrane"/>
    <property type="evidence" value="ECO:0007669"/>
    <property type="project" value="UniProtKB-SubCell"/>
</dbReference>
<keyword evidence="6 8" id="KW-0807">Transducer</keyword>
<comment type="subcellular location">
    <subcellularLocation>
        <location evidence="1">Cell membrane</location>
        <topology evidence="1">Multi-pass membrane protein</topology>
    </subcellularLocation>
</comment>
<dbReference type="PROSITE" id="PS50111">
    <property type="entry name" value="CHEMOTAXIS_TRANSDUC_2"/>
    <property type="match status" value="1"/>
</dbReference>
<gene>
    <name evidence="13" type="ORF">JOC47_001338</name>
</gene>
<evidence type="ECO:0000256" key="8">
    <source>
        <dbReference type="PROSITE-ProRule" id="PRU00284"/>
    </source>
</evidence>
<evidence type="ECO:0000256" key="9">
    <source>
        <dbReference type="SAM" id="Coils"/>
    </source>
</evidence>
<feature type="coiled-coil region" evidence="9">
    <location>
        <begin position="523"/>
        <end position="550"/>
    </location>
</feature>
<dbReference type="CDD" id="cd11386">
    <property type="entry name" value="MCP_signal"/>
    <property type="match status" value="1"/>
</dbReference>
<dbReference type="CDD" id="cd06225">
    <property type="entry name" value="HAMP"/>
    <property type="match status" value="1"/>
</dbReference>
<dbReference type="Pfam" id="PF00015">
    <property type="entry name" value="MCPsignal"/>
    <property type="match status" value="1"/>
</dbReference>
<dbReference type="InterPro" id="IPR004010">
    <property type="entry name" value="Double_Cache_2"/>
</dbReference>
<dbReference type="SMART" id="SM01049">
    <property type="entry name" value="Cache_2"/>
    <property type="match status" value="1"/>
</dbReference>
<evidence type="ECO:0000313" key="14">
    <source>
        <dbReference type="Proteomes" id="UP000774000"/>
    </source>
</evidence>
<dbReference type="Gene3D" id="3.30.450.20">
    <property type="entry name" value="PAS domain"/>
    <property type="match status" value="1"/>
</dbReference>
<dbReference type="InterPro" id="IPR003660">
    <property type="entry name" value="HAMP_dom"/>
</dbReference>
<organism evidence="13 14">
    <name type="scientific">Halanaerobacter jeridensis</name>
    <dbReference type="NCBI Taxonomy" id="706427"/>
    <lineage>
        <taxon>Bacteria</taxon>
        <taxon>Bacillati</taxon>
        <taxon>Bacillota</taxon>
        <taxon>Clostridia</taxon>
        <taxon>Halanaerobiales</taxon>
        <taxon>Halobacteroidaceae</taxon>
        <taxon>Halanaerobacter</taxon>
    </lineage>
</organism>
<feature type="transmembrane region" description="Helical" evidence="10">
    <location>
        <begin position="13"/>
        <end position="32"/>
    </location>
</feature>
<name>A0A938XS58_9FIRM</name>
<dbReference type="SMART" id="SM00304">
    <property type="entry name" value="HAMP"/>
    <property type="match status" value="1"/>
</dbReference>
<feature type="transmembrane region" description="Helical" evidence="10">
    <location>
        <begin position="214"/>
        <end position="236"/>
    </location>
</feature>
<comment type="similarity">
    <text evidence="7">Belongs to the methyl-accepting chemotaxis (MCP) protein family.</text>
</comment>
<dbReference type="AlphaFoldDB" id="A0A938XS58"/>
<dbReference type="PROSITE" id="PS50885">
    <property type="entry name" value="HAMP"/>
    <property type="match status" value="1"/>
</dbReference>
<dbReference type="Pfam" id="PF08269">
    <property type="entry name" value="dCache_2"/>
    <property type="match status" value="1"/>
</dbReference>
<feature type="domain" description="HAMP" evidence="12">
    <location>
        <begin position="238"/>
        <end position="290"/>
    </location>
</feature>
<dbReference type="RefSeq" id="WP_204701267.1">
    <property type="nucleotide sequence ID" value="NZ_JAFBDQ010000005.1"/>
</dbReference>
<dbReference type="GO" id="GO:0007165">
    <property type="term" value="P:signal transduction"/>
    <property type="evidence" value="ECO:0007669"/>
    <property type="project" value="UniProtKB-KW"/>
</dbReference>
<sequence length="553" mass="61071">MKWIKDLSIKNKILIGVGGTFLIVMLVLGLIINNQFDSLQDRNNSNLRKVLLEKEKERIQNAVHSMAQSLGEVYQRNQSQLSQEELRQLIVEHNKDVRFGEAGYFFIYKYKGDNQGETISLPPDPDLEGTNRWGLQDSNGKYIIRSFAEALENDKHFVEYVYANPNTGEKEVKFGYVEQIPGTEWLVGSGSYESVINSTLNSAKGRINKVKRNTLMIILGVFVVGTVIVALVIFMVSKYITNGIDKILTSVQDFAQRNLNTQVNLEREDELGDLARGFNQAIKDQREILEKILNTTEDLSAYSQQLSASAQEGNAAIDTTTANVEDMIQGINQISRSSQELADLAQQTYEKTDKGQKLINKTIAKMNEVDTSVEEAKGTIDNLDDTSQEIGEIVDMINEIAEQTNLLALNASIEAARAGEAGEGFAVVADEIKDLADETAQATEKANHLIQETQQQSQKGRQEIGAVVEKTDEGTELIEETGEAFSGIADLIEDTSASTEETSASAEELAANSDQVSTATDDLDSMSAEISNSAQELAQLAQELQQLVEEYNL</sequence>
<evidence type="ECO:0000256" key="7">
    <source>
        <dbReference type="ARBA" id="ARBA00029447"/>
    </source>
</evidence>
<dbReference type="Pfam" id="PF00672">
    <property type="entry name" value="HAMP"/>
    <property type="match status" value="1"/>
</dbReference>
<keyword evidence="5 10" id="KW-0472">Membrane</keyword>